<dbReference type="InterPro" id="IPR000653">
    <property type="entry name" value="DegT/StrS_aminotransferase"/>
</dbReference>
<evidence type="ECO:0000313" key="5">
    <source>
        <dbReference type="EMBL" id="PJG53259.1"/>
    </source>
</evidence>
<dbReference type="Pfam" id="PF01041">
    <property type="entry name" value="DegT_DnrJ_EryC1"/>
    <property type="match status" value="1"/>
</dbReference>
<keyword evidence="5" id="KW-0808">Transferase</keyword>
<dbReference type="SUPFAM" id="SSF53383">
    <property type="entry name" value="PLP-dependent transferases"/>
    <property type="match status" value="1"/>
</dbReference>
<keyword evidence="5" id="KW-0032">Aminotransferase</keyword>
<dbReference type="InterPro" id="IPR015424">
    <property type="entry name" value="PyrdxlP-dep_Trfase"/>
</dbReference>
<dbReference type="RefSeq" id="WP_100233892.1">
    <property type="nucleotide sequence ID" value="NZ_PGVG01000018.1"/>
</dbReference>
<dbReference type="InterPro" id="IPR015422">
    <property type="entry name" value="PyrdxlP-dep_Trfase_small"/>
</dbReference>
<dbReference type="GO" id="GO:0030170">
    <property type="term" value="F:pyridoxal phosphate binding"/>
    <property type="evidence" value="ECO:0007669"/>
    <property type="project" value="TreeGrafter"/>
</dbReference>
<dbReference type="Proteomes" id="UP000231194">
    <property type="component" value="Unassembled WGS sequence"/>
</dbReference>
<dbReference type="CDD" id="cd00616">
    <property type="entry name" value="AHBA_syn"/>
    <property type="match status" value="1"/>
</dbReference>
<dbReference type="InterPro" id="IPR015421">
    <property type="entry name" value="PyrdxlP-dep_Trfase_major"/>
</dbReference>
<comment type="caution">
    <text evidence="5">The sequence shown here is derived from an EMBL/GenBank/DDBJ whole genome shotgun (WGS) entry which is preliminary data.</text>
</comment>
<feature type="active site" description="Proton acceptor" evidence="2">
    <location>
        <position position="185"/>
    </location>
</feature>
<sequence>MTAPFIPVNTPLLDANEADYLAECIRTGWISSEGPFIKRFEQSMAAAAGRRHGIAVTNGSVALDIAVHALGLETGSEIIIPTFTIISCAAALVRAGLVPVGVDCDPATWNMTAEGVEAAITPRTRAIMLVHIYGLPVDLDPILALARKHGLRVIEDAAEMHGQTYRGAPCGSFGEVSTFSFYPNKHVTTGEGGMILTDDDALADRLQSYRNLCFQPQQRFVHEELGWNARMTNLQAALGVAQVERLPRTVEIKRRIGRLYDEHLAGLNLIRRPVARTSYADNIYWVYGVVLNEDVPFDAKEAMRRLGEKGIGTRPFFWCMHEQPVLRRMGLMLDESHPNAEYIARRGFYLPSGLALTDDEIARSAEALKEILA</sequence>
<dbReference type="Gene3D" id="3.40.640.10">
    <property type="entry name" value="Type I PLP-dependent aspartate aminotransferase-like (Major domain)"/>
    <property type="match status" value="1"/>
</dbReference>
<proteinExistence type="inferred from homology"/>
<organism evidence="5 6">
    <name type="scientific">Bradyrhizobium forestalis</name>
    <dbReference type="NCBI Taxonomy" id="1419263"/>
    <lineage>
        <taxon>Bacteria</taxon>
        <taxon>Pseudomonadati</taxon>
        <taxon>Pseudomonadota</taxon>
        <taxon>Alphaproteobacteria</taxon>
        <taxon>Hyphomicrobiales</taxon>
        <taxon>Nitrobacteraceae</taxon>
        <taxon>Bradyrhizobium</taxon>
    </lineage>
</organism>
<dbReference type="GO" id="GO:0000271">
    <property type="term" value="P:polysaccharide biosynthetic process"/>
    <property type="evidence" value="ECO:0007669"/>
    <property type="project" value="TreeGrafter"/>
</dbReference>
<evidence type="ECO:0000256" key="3">
    <source>
        <dbReference type="PIRSR" id="PIRSR000390-2"/>
    </source>
</evidence>
<name>A0A2M8R622_9BRAD</name>
<dbReference type="EMBL" id="PGVG01000018">
    <property type="protein sequence ID" value="PJG53259.1"/>
    <property type="molecule type" value="Genomic_DNA"/>
</dbReference>
<dbReference type="PANTHER" id="PTHR30244">
    <property type="entry name" value="TRANSAMINASE"/>
    <property type="match status" value="1"/>
</dbReference>
<accession>A0A2M8R622</accession>
<dbReference type="PIRSF" id="PIRSF000390">
    <property type="entry name" value="PLP_StrS"/>
    <property type="match status" value="1"/>
</dbReference>
<dbReference type="GO" id="GO:0008483">
    <property type="term" value="F:transaminase activity"/>
    <property type="evidence" value="ECO:0007669"/>
    <property type="project" value="UniProtKB-KW"/>
</dbReference>
<feature type="modified residue" description="N6-(pyridoxal phosphate)lysine" evidence="3">
    <location>
        <position position="185"/>
    </location>
</feature>
<keyword evidence="6" id="KW-1185">Reference proteome</keyword>
<evidence type="ECO:0000256" key="1">
    <source>
        <dbReference type="ARBA" id="ARBA00037999"/>
    </source>
</evidence>
<dbReference type="PANTHER" id="PTHR30244:SF34">
    <property type="entry name" value="DTDP-4-AMINO-4,6-DIDEOXYGALACTOSE TRANSAMINASE"/>
    <property type="match status" value="1"/>
</dbReference>
<gene>
    <name evidence="5" type="ORF">CVM73_21725</name>
</gene>
<evidence type="ECO:0000313" key="6">
    <source>
        <dbReference type="Proteomes" id="UP000231194"/>
    </source>
</evidence>
<evidence type="ECO:0000256" key="2">
    <source>
        <dbReference type="PIRSR" id="PIRSR000390-1"/>
    </source>
</evidence>
<dbReference type="Gene3D" id="3.90.1150.10">
    <property type="entry name" value="Aspartate Aminotransferase, domain 1"/>
    <property type="match status" value="1"/>
</dbReference>
<evidence type="ECO:0000256" key="4">
    <source>
        <dbReference type="RuleBase" id="RU004508"/>
    </source>
</evidence>
<comment type="similarity">
    <text evidence="1 4">Belongs to the DegT/DnrJ/EryC1 family.</text>
</comment>
<keyword evidence="3 4" id="KW-0663">Pyridoxal phosphate</keyword>
<dbReference type="AlphaFoldDB" id="A0A2M8R622"/>
<dbReference type="OrthoDB" id="9768668at2"/>
<reference evidence="5 6" key="1">
    <citation type="submission" date="2017-11" db="EMBL/GenBank/DDBJ databases">
        <title>Bradyrhizobium forestalis sp. nov., an efficient nitrogen-fixing bacterium isolated from nodules of forest legume species in the Amazon.</title>
        <authorList>
            <person name="Costa E.M."/>
            <person name="Guimaraes A."/>
            <person name="Carvalho T.S."/>
            <person name="Rodrigues T.L."/>
            <person name="Ribeiro P.R.A."/>
            <person name="Lebbe L."/>
            <person name="Willems A."/>
            <person name="Moreira F.M.S."/>
        </authorList>
    </citation>
    <scope>NUCLEOTIDE SEQUENCE [LARGE SCALE GENOMIC DNA]</scope>
    <source>
        <strain evidence="5 6">INPA54B</strain>
    </source>
</reference>
<protein>
    <submittedName>
        <fullName evidence="5">Aminotransferase DegT</fullName>
    </submittedName>
</protein>